<reference evidence="3" key="1">
    <citation type="submission" date="2014-01" db="EMBL/GenBank/DDBJ databases">
        <authorList>
            <person name="Aslett M."/>
        </authorList>
    </citation>
    <scope>NUCLEOTIDE SEQUENCE</scope>
</reference>
<proteinExistence type="predicted"/>
<dbReference type="SMART" id="SM00408">
    <property type="entry name" value="IGc2"/>
    <property type="match status" value="1"/>
</dbReference>
<keyword evidence="1" id="KW-0393">Immunoglobulin domain</keyword>
<dbReference type="InterPro" id="IPR013098">
    <property type="entry name" value="Ig_I-set"/>
</dbReference>
<dbReference type="InterPro" id="IPR007110">
    <property type="entry name" value="Ig-like_dom"/>
</dbReference>
<dbReference type="SMART" id="SM00409">
    <property type="entry name" value="IG"/>
    <property type="match status" value="1"/>
</dbReference>
<reference evidence="3" key="2">
    <citation type="submission" date="2014-03" db="EMBL/GenBank/DDBJ databases">
        <title>The whipworm genome and dual-species transcriptomics of an intimate host-pathogen interaction.</title>
        <authorList>
            <person name="Foth B.J."/>
            <person name="Tsai I.J."/>
            <person name="Reid A.J."/>
            <person name="Bancroft A.J."/>
            <person name="Nichol S."/>
            <person name="Tracey A."/>
            <person name="Holroyd N."/>
            <person name="Cotton J.A."/>
            <person name="Stanley E.J."/>
            <person name="Zarowiecki M."/>
            <person name="Liu J.Z."/>
            <person name="Huckvale T."/>
            <person name="Cooper P.J."/>
            <person name="Grencis R.K."/>
            <person name="Berriman M."/>
        </authorList>
    </citation>
    <scope>NUCLEOTIDE SEQUENCE [LARGE SCALE GENOMIC DNA]</scope>
</reference>
<dbReference type="EMBL" id="HG805920">
    <property type="protein sequence ID" value="CDW54857.1"/>
    <property type="molecule type" value="Genomic_DNA"/>
</dbReference>
<gene>
    <name evidence="3" type="ORF">TTRE_0000312701</name>
</gene>
<evidence type="ECO:0000259" key="2">
    <source>
        <dbReference type="PROSITE" id="PS50835"/>
    </source>
</evidence>
<protein>
    <submittedName>
        <fullName evidence="3">I-set domain containing protein</fullName>
    </submittedName>
</protein>
<dbReference type="SUPFAM" id="SSF48726">
    <property type="entry name" value="Immunoglobulin"/>
    <property type="match status" value="1"/>
</dbReference>
<evidence type="ECO:0000256" key="1">
    <source>
        <dbReference type="ARBA" id="ARBA00023319"/>
    </source>
</evidence>
<accession>A0A077Z2Y8</accession>
<keyword evidence="4" id="KW-1185">Reference proteome</keyword>
<dbReference type="Proteomes" id="UP000030665">
    <property type="component" value="Unassembled WGS sequence"/>
</dbReference>
<evidence type="ECO:0000313" key="4">
    <source>
        <dbReference type="Proteomes" id="UP000030665"/>
    </source>
</evidence>
<dbReference type="STRING" id="36087.A0A077Z2Y8"/>
<evidence type="ECO:0000313" key="3">
    <source>
        <dbReference type="EMBL" id="CDW54857.1"/>
    </source>
</evidence>
<dbReference type="InterPro" id="IPR036179">
    <property type="entry name" value="Ig-like_dom_sf"/>
</dbReference>
<dbReference type="AlphaFoldDB" id="A0A077Z2Y8"/>
<sequence length="1718" mass="187799">MFVQVHVSTCELVTVGTMEKERVAAEVCGQILVGTIEQALAVFAHAGQQPSAQAREGTLILPTVERSSLALCRHELKPFTEVPMEIAHFEHVLAKHEQPLEVEGTILFQCKEKCAANVGALPLLPSVKVTVLIKRADEQQGCVVYFDTALTFASVSESVAMVRKVSIKPSLEEQLSFAETSVELVKASPQALMDSIVFSMSAESIESSVKRPSETVALRSEILYSDKTAVATATLKVTNEIRVSADILRREMQIPYAAALHEEQVDITVELSGGFVAATRQAILLGETFEQNVISLALAKQRLESIAEESISSEIVSKPQSADLSCSLFSIFAEHSAYTVGFAEASLEVHLQTAVAMAAYEHPSVVQLSVPVTTCSSEVFSASRVFENLIPSACFDITIISTPYEAVSKVVELIPTAIASSEVIVNLSLEIPAASIVYEDKSVRNFEALSSTYCIQADTVSADMNAQLAVCLSEALLLHSLMECVSSSVEDVAITVRPATFYEAEKLGQLVECSFEKASSHLRVSLERVEEETLLEVVFSAKAQHHSVQAEIGFFDYERESTFLLLPTEQKLVGKAAKAPVDVELLASKSPSVEAVSTKAMASDLVTAIVGVASVKESIAVHLEGTKLQEEAVVSFKAVAFAEAQTRIQQSAQQSDIEATFRREAKLSDVIVVPTQEATSELGAFNFEAVIVEYDEVARQVEALALLSLCSPLHVEETNVLSSSEATAYLEELLKGEVENITAVMQTLSFQSVVAALGLKEQPKVEVCFLKDVEEEACSSLFGIRSLDACFCSLSSDHSIDLTSDLYNEAKICLDVILLQAMSESSSLDISSKVKLVESCLQSPIAERGVESVLQEAKSSSVSSDLSVMQIKTDEELHFFEEAIDLTVAMFYPAYDSAAGRFAEASSRTSSIDIEARVELSKSSREAVEAIKELASTSVVQPLVHTEIVVELERKPFLEECQKMAIVIQKESCALSIGEKVTSEASTTVTCELTSSHVQFNEAYVNLMSEIPVSRERFAAEIAKEQEEAMVLVELEIGPKIELFEFQLLVQEFETVEQTVRAPEKKRFESFDEIYQTEEIRRPSSSISIEEALGKWTFAARAVDICSQEVDLSAMLSCVQEVKEIATGIAENAEAASMNLTSASFALAQEEKQVEAIVPSSEMTAAMVTLTSSIVRQTIALEEELGEAPSFALPLSSLSVAEGSFVRLKCIVQGKPEPTVHWYIDGDRISSSKDFKIIYEDGVAMLEIKEVYPEDEGEYSCEATNYFGTSSTSAYLAIARKLLFFDSTHIGSRCMLCFGSAPRPHKRTVGGIERLQDVEKLTRFDALAELYDELRGQTTTQAAADIHAKYADSASARAVIRSLSETENVVDLSINMQISEKLPFDVTAICHLYAVECVHAVLRQRLGSKDELLCHEDVSIDVMLDRSGQSKWMTTSRSTIAEKQLTEAHILQQEIAARSEAVVVANIVKSMQADKAAATLLYNAFAQCTFEQILRMSSALPLEEATAELDVLMKGRDTTDATSLTVSKASLDQALAQLALLCLEIQKPDIVATLECVQYVWPFCDVVLTLSVQQKRPVEETLTGSLEEFVSFQFDKLNASKDSASLALYSSEQTSLSDVKIQADLERILRRESVSRIGYEYATIASDLVSISQEGISRVSASNEVEIRALSEYKKEYTLSVPENVESLLYLGKTKLFRAGRHPLSRAVCYRTYGFVGG</sequence>
<organism evidence="3 4">
    <name type="scientific">Trichuris trichiura</name>
    <name type="common">Whipworm</name>
    <name type="synonym">Trichocephalus trichiurus</name>
    <dbReference type="NCBI Taxonomy" id="36087"/>
    <lineage>
        <taxon>Eukaryota</taxon>
        <taxon>Metazoa</taxon>
        <taxon>Ecdysozoa</taxon>
        <taxon>Nematoda</taxon>
        <taxon>Enoplea</taxon>
        <taxon>Dorylaimia</taxon>
        <taxon>Trichinellida</taxon>
        <taxon>Trichuridae</taxon>
        <taxon>Trichuris</taxon>
    </lineage>
</organism>
<dbReference type="Gene3D" id="2.60.40.10">
    <property type="entry name" value="Immunoglobulins"/>
    <property type="match status" value="1"/>
</dbReference>
<feature type="domain" description="Ig-like" evidence="2">
    <location>
        <begin position="1189"/>
        <end position="1279"/>
    </location>
</feature>
<dbReference type="InterPro" id="IPR003599">
    <property type="entry name" value="Ig_sub"/>
</dbReference>
<dbReference type="PANTHER" id="PTHR47633">
    <property type="entry name" value="IMMUNOGLOBULIN"/>
    <property type="match status" value="1"/>
</dbReference>
<dbReference type="PROSITE" id="PS50835">
    <property type="entry name" value="IG_LIKE"/>
    <property type="match status" value="1"/>
</dbReference>
<dbReference type="FunFam" id="2.60.40.10:FF:000107">
    <property type="entry name" value="Myosin, light chain kinase a"/>
    <property type="match status" value="1"/>
</dbReference>
<dbReference type="Pfam" id="PF07679">
    <property type="entry name" value="I-set"/>
    <property type="match status" value="1"/>
</dbReference>
<dbReference type="OrthoDB" id="5969272at2759"/>
<name>A0A077Z2Y8_TRITR</name>
<dbReference type="InterPro" id="IPR003598">
    <property type="entry name" value="Ig_sub2"/>
</dbReference>
<dbReference type="PANTHER" id="PTHR47633:SF4">
    <property type="entry name" value="MYOPALLADIN ISOFORM X1"/>
    <property type="match status" value="1"/>
</dbReference>
<dbReference type="InterPro" id="IPR013783">
    <property type="entry name" value="Ig-like_fold"/>
</dbReference>